<name>A0A8J5GXE4_ZINOF</name>
<feature type="region of interest" description="Disordered" evidence="6">
    <location>
        <begin position="176"/>
        <end position="206"/>
    </location>
</feature>
<evidence type="ECO:0000259" key="7">
    <source>
        <dbReference type="PROSITE" id="PS50888"/>
    </source>
</evidence>
<dbReference type="SUPFAM" id="SSF47459">
    <property type="entry name" value="HLH, helix-loop-helix DNA-binding domain"/>
    <property type="match status" value="1"/>
</dbReference>
<reference evidence="8 9" key="1">
    <citation type="submission" date="2020-08" db="EMBL/GenBank/DDBJ databases">
        <title>Plant Genome Project.</title>
        <authorList>
            <person name="Zhang R.-G."/>
        </authorList>
    </citation>
    <scope>NUCLEOTIDE SEQUENCE [LARGE SCALE GENOMIC DNA]</scope>
    <source>
        <tissue evidence="8">Rhizome</tissue>
    </source>
</reference>
<dbReference type="PROSITE" id="PS50888">
    <property type="entry name" value="BHLH"/>
    <property type="match status" value="1"/>
</dbReference>
<dbReference type="InterPro" id="IPR036638">
    <property type="entry name" value="HLH_DNA-bd_sf"/>
</dbReference>
<dbReference type="EMBL" id="JACMSC010000008">
    <property type="protein sequence ID" value="KAG6511866.1"/>
    <property type="molecule type" value="Genomic_DNA"/>
</dbReference>
<organism evidence="8 9">
    <name type="scientific">Zingiber officinale</name>
    <name type="common">Ginger</name>
    <name type="synonym">Amomum zingiber</name>
    <dbReference type="NCBI Taxonomy" id="94328"/>
    <lineage>
        <taxon>Eukaryota</taxon>
        <taxon>Viridiplantae</taxon>
        <taxon>Streptophyta</taxon>
        <taxon>Embryophyta</taxon>
        <taxon>Tracheophyta</taxon>
        <taxon>Spermatophyta</taxon>
        <taxon>Magnoliopsida</taxon>
        <taxon>Liliopsida</taxon>
        <taxon>Zingiberales</taxon>
        <taxon>Zingiberaceae</taxon>
        <taxon>Zingiber</taxon>
    </lineage>
</organism>
<sequence>MEEGSNEALWSLAKLNDFRSSSMFNLPNQTRLAPDQFVGSGTCPFSQIFLSSEVHCMQIYSNHANQLYDPSPRPLYVVPPVDVPKGDVLPISRMDAAKTYYSFGSCNTLCHSKFSTNPPLNQLGNSSISGISSSAVNWPSPIISNMDGESASNFDKTLSLVQNAEASMSAIVPLSKASTEEDSGGGENAIETHSKEKAHSTEARARAATNSRLRKARIAEGIKALQDSLPFSDQPYAWMAYVYKQTLLFKFNIQHLEVFYDVLDTNETVLDDVIDYIKFLKLQLKVLSQNKLNGEAEKYPFVYVEGYGHYLLHENLSGEPLEEMMGHLIESNMPASLDLLGSKGLVVLPTVLANSLPQMD</sequence>
<keyword evidence="3" id="KW-0805">Transcription regulation</keyword>
<dbReference type="GO" id="GO:0005634">
    <property type="term" value="C:nucleus"/>
    <property type="evidence" value="ECO:0007669"/>
    <property type="project" value="UniProtKB-SubCell"/>
</dbReference>
<keyword evidence="4" id="KW-0804">Transcription</keyword>
<evidence type="ECO:0000313" key="9">
    <source>
        <dbReference type="Proteomes" id="UP000734854"/>
    </source>
</evidence>
<accession>A0A8J5GXE4</accession>
<evidence type="ECO:0000256" key="5">
    <source>
        <dbReference type="ARBA" id="ARBA00023242"/>
    </source>
</evidence>
<evidence type="ECO:0000256" key="2">
    <source>
        <dbReference type="ARBA" id="ARBA00005510"/>
    </source>
</evidence>
<dbReference type="Proteomes" id="UP000734854">
    <property type="component" value="Unassembled WGS sequence"/>
</dbReference>
<comment type="similarity">
    <text evidence="2">Belongs to the bHLH protein family.</text>
</comment>
<evidence type="ECO:0000313" key="8">
    <source>
        <dbReference type="EMBL" id="KAG6511866.1"/>
    </source>
</evidence>
<dbReference type="GO" id="GO:0000981">
    <property type="term" value="F:DNA-binding transcription factor activity, RNA polymerase II-specific"/>
    <property type="evidence" value="ECO:0007669"/>
    <property type="project" value="TreeGrafter"/>
</dbReference>
<dbReference type="GO" id="GO:0000978">
    <property type="term" value="F:RNA polymerase II cis-regulatory region sequence-specific DNA binding"/>
    <property type="evidence" value="ECO:0007669"/>
    <property type="project" value="TreeGrafter"/>
</dbReference>
<keyword evidence="9" id="KW-1185">Reference proteome</keyword>
<dbReference type="PANTHER" id="PTHR16223">
    <property type="entry name" value="TRANSCRIPTION FACTOR BHLH83-RELATED"/>
    <property type="match status" value="1"/>
</dbReference>
<comment type="subcellular location">
    <subcellularLocation>
        <location evidence="1">Nucleus</location>
    </subcellularLocation>
</comment>
<keyword evidence="5" id="KW-0539">Nucleus</keyword>
<feature type="domain" description="BHLH" evidence="7">
    <location>
        <begin position="202"/>
        <end position="280"/>
    </location>
</feature>
<dbReference type="InterPro" id="IPR045843">
    <property type="entry name" value="IND-like"/>
</dbReference>
<dbReference type="AlphaFoldDB" id="A0A8J5GXE4"/>
<feature type="compositionally biased region" description="Basic and acidic residues" evidence="6">
    <location>
        <begin position="190"/>
        <end position="205"/>
    </location>
</feature>
<dbReference type="GO" id="GO:0046983">
    <property type="term" value="F:protein dimerization activity"/>
    <property type="evidence" value="ECO:0007669"/>
    <property type="project" value="InterPro"/>
</dbReference>
<dbReference type="InterPro" id="IPR045239">
    <property type="entry name" value="bHLH95_bHLH"/>
</dbReference>
<proteinExistence type="inferred from homology"/>
<evidence type="ECO:0000256" key="6">
    <source>
        <dbReference type="SAM" id="MobiDB-lite"/>
    </source>
</evidence>
<evidence type="ECO:0000256" key="3">
    <source>
        <dbReference type="ARBA" id="ARBA00023015"/>
    </source>
</evidence>
<comment type="caution">
    <text evidence="8">The sequence shown here is derived from an EMBL/GenBank/DDBJ whole genome shotgun (WGS) entry which is preliminary data.</text>
</comment>
<dbReference type="InterPro" id="IPR011598">
    <property type="entry name" value="bHLH_dom"/>
</dbReference>
<evidence type="ECO:0000256" key="4">
    <source>
        <dbReference type="ARBA" id="ARBA00023163"/>
    </source>
</evidence>
<dbReference type="PANTHER" id="PTHR16223:SF109">
    <property type="entry name" value="BHLH DOMAIN-CONTAINING PROTEIN"/>
    <property type="match status" value="1"/>
</dbReference>
<dbReference type="CDD" id="cd11393">
    <property type="entry name" value="bHLH_AtbHLH_like"/>
    <property type="match status" value="1"/>
</dbReference>
<gene>
    <name evidence="8" type="ORF">ZIOFF_029945</name>
</gene>
<evidence type="ECO:0000256" key="1">
    <source>
        <dbReference type="ARBA" id="ARBA00004123"/>
    </source>
</evidence>
<protein>
    <recommendedName>
        <fullName evidence="7">BHLH domain-containing protein</fullName>
    </recommendedName>
</protein>